<keyword evidence="5 8" id="KW-0812">Transmembrane</keyword>
<proteinExistence type="inferred from homology"/>
<keyword evidence="6 8" id="KW-1133">Transmembrane helix</keyword>
<evidence type="ECO:0000256" key="8">
    <source>
        <dbReference type="SAM" id="Phobius"/>
    </source>
</evidence>
<dbReference type="InterPro" id="IPR004761">
    <property type="entry name" value="Spore_GerAB"/>
</dbReference>
<dbReference type="PANTHER" id="PTHR34975">
    <property type="entry name" value="SPORE GERMINATION PROTEIN A2"/>
    <property type="match status" value="1"/>
</dbReference>
<comment type="caution">
    <text evidence="9">The sequence shown here is derived from an EMBL/GenBank/DDBJ whole genome shotgun (WGS) entry which is preliminary data.</text>
</comment>
<feature type="transmembrane region" description="Helical" evidence="8">
    <location>
        <begin position="40"/>
        <end position="60"/>
    </location>
</feature>
<keyword evidence="7 8" id="KW-0472">Membrane</keyword>
<dbReference type="PANTHER" id="PTHR34975:SF2">
    <property type="entry name" value="SPORE GERMINATION PROTEIN A2"/>
    <property type="match status" value="1"/>
</dbReference>
<evidence type="ECO:0000256" key="3">
    <source>
        <dbReference type="ARBA" id="ARBA00022448"/>
    </source>
</evidence>
<comment type="subcellular location">
    <subcellularLocation>
        <location evidence="1">Membrane</location>
        <topology evidence="1">Multi-pass membrane protein</topology>
    </subcellularLocation>
</comment>
<dbReference type="EMBL" id="RLII01000052">
    <property type="protein sequence ID" value="RXE57599.1"/>
    <property type="molecule type" value="Genomic_DNA"/>
</dbReference>
<feature type="transmembrane region" description="Helical" evidence="8">
    <location>
        <begin position="268"/>
        <end position="290"/>
    </location>
</feature>
<protein>
    <submittedName>
        <fullName evidence="9">Spore gernimation protein</fullName>
    </submittedName>
</protein>
<dbReference type="Pfam" id="PF03845">
    <property type="entry name" value="Spore_permease"/>
    <property type="match status" value="1"/>
</dbReference>
<feature type="transmembrane region" description="Helical" evidence="8">
    <location>
        <begin position="302"/>
        <end position="323"/>
    </location>
</feature>
<keyword evidence="3" id="KW-0813">Transport</keyword>
<reference evidence="10" key="1">
    <citation type="submission" date="2018-11" db="EMBL/GenBank/DDBJ databases">
        <title>Genome sequencing of a novel mesophilic and cellulolytic organism within the genus Hungateiclostridium.</title>
        <authorList>
            <person name="Rettenmaier R."/>
            <person name="Liebl W."/>
            <person name="Zverlov V."/>
        </authorList>
    </citation>
    <scope>NUCLEOTIDE SEQUENCE [LARGE SCALE GENOMIC DNA]</scope>
    <source>
        <strain evidence="10">N2K1</strain>
    </source>
</reference>
<name>A0A4V1K1Q4_9FIRM</name>
<accession>A0A4V1K1Q4</accession>
<evidence type="ECO:0000256" key="1">
    <source>
        <dbReference type="ARBA" id="ARBA00004141"/>
    </source>
</evidence>
<dbReference type="NCBIfam" id="TIGR00912">
    <property type="entry name" value="2A0309"/>
    <property type="match status" value="1"/>
</dbReference>
<dbReference type="GO" id="GO:0009847">
    <property type="term" value="P:spore germination"/>
    <property type="evidence" value="ECO:0007669"/>
    <property type="project" value="InterPro"/>
</dbReference>
<organism evidence="9 10">
    <name type="scientific">Acetivibrio mesophilus</name>
    <dbReference type="NCBI Taxonomy" id="2487273"/>
    <lineage>
        <taxon>Bacteria</taxon>
        <taxon>Bacillati</taxon>
        <taxon>Bacillota</taxon>
        <taxon>Clostridia</taxon>
        <taxon>Eubacteriales</taxon>
        <taxon>Oscillospiraceae</taxon>
        <taxon>Acetivibrio</taxon>
    </lineage>
</organism>
<feature type="transmembrane region" description="Helical" evidence="8">
    <location>
        <begin position="12"/>
        <end position="34"/>
    </location>
</feature>
<comment type="similarity">
    <text evidence="2">Belongs to the amino acid-polyamine-organocation (APC) superfamily. Spore germination protein (SGP) (TC 2.A.3.9) family.</text>
</comment>
<gene>
    <name evidence="9" type="ORF">EFD62_16840</name>
</gene>
<evidence type="ECO:0000313" key="10">
    <source>
        <dbReference type="Proteomes" id="UP000289166"/>
    </source>
</evidence>
<feature type="transmembrane region" description="Helical" evidence="8">
    <location>
        <begin position="335"/>
        <end position="354"/>
    </location>
</feature>
<evidence type="ECO:0000256" key="5">
    <source>
        <dbReference type="ARBA" id="ARBA00022692"/>
    </source>
</evidence>
<dbReference type="RefSeq" id="WP_128706550.1">
    <property type="nucleotide sequence ID" value="NZ_RLII01000052.1"/>
</dbReference>
<dbReference type="Proteomes" id="UP000289166">
    <property type="component" value="Unassembled WGS sequence"/>
</dbReference>
<feature type="transmembrane region" description="Helical" evidence="8">
    <location>
        <begin position="183"/>
        <end position="204"/>
    </location>
</feature>
<sequence length="368" mass="40781">MSIEKGKISSQQLLFLIAGFVQGSVLLIDFTVGLTEHQTWMVILAALAITTPVVLSYAVLAKRFPGMNLVQINDMVYGRFLGKVVSVYYIFFFLMTLSFNIRDVGELYTTFLMPDTPFVFLLVVFTATCTYAVTKGIEVLARISHLFVVTGIFILISTFIFLIDQMDFSKFLPFFELPFIRIFQGIHIVSMIPFGETVAFLIIMGCLNNTEHVVKNTFFGLLIGAVSLLIGAARNTAVLGRTQTIWTSPSFQSIRLIDIGTVLTRMDFLIGIGQTILIFLKCSLFFYVLVVAISQLLGLKSYLPLVLPLAAIEVIIAATVYQSPVDHTMITQNAGIIYSTPLVFIIPPLSLLIAKIRGLPKSERGKGT</sequence>
<dbReference type="GO" id="GO:0016020">
    <property type="term" value="C:membrane"/>
    <property type="evidence" value="ECO:0007669"/>
    <property type="project" value="UniProtKB-SubCell"/>
</dbReference>
<dbReference type="AlphaFoldDB" id="A0A4V1K1Q4"/>
<dbReference type="OrthoDB" id="1675410at2"/>
<evidence type="ECO:0000313" key="9">
    <source>
        <dbReference type="EMBL" id="RXE57599.1"/>
    </source>
</evidence>
<evidence type="ECO:0000256" key="4">
    <source>
        <dbReference type="ARBA" id="ARBA00022544"/>
    </source>
</evidence>
<feature type="transmembrane region" description="Helical" evidence="8">
    <location>
        <begin position="146"/>
        <end position="163"/>
    </location>
</feature>
<evidence type="ECO:0000256" key="7">
    <source>
        <dbReference type="ARBA" id="ARBA00023136"/>
    </source>
</evidence>
<feature type="transmembrane region" description="Helical" evidence="8">
    <location>
        <begin position="116"/>
        <end position="134"/>
    </location>
</feature>
<keyword evidence="4" id="KW-0309">Germination</keyword>
<feature type="transmembrane region" description="Helical" evidence="8">
    <location>
        <begin position="80"/>
        <end position="101"/>
    </location>
</feature>
<keyword evidence="10" id="KW-1185">Reference proteome</keyword>
<evidence type="ECO:0000256" key="6">
    <source>
        <dbReference type="ARBA" id="ARBA00022989"/>
    </source>
</evidence>
<evidence type="ECO:0000256" key="2">
    <source>
        <dbReference type="ARBA" id="ARBA00007998"/>
    </source>
</evidence>
<feature type="transmembrane region" description="Helical" evidence="8">
    <location>
        <begin position="216"/>
        <end position="233"/>
    </location>
</feature>